<evidence type="ECO:0000256" key="1">
    <source>
        <dbReference type="SAM" id="Phobius"/>
    </source>
</evidence>
<keyword evidence="3" id="KW-1185">Reference proteome</keyword>
<reference evidence="2" key="1">
    <citation type="journal article" date="2020" name="Stud. Mycol.">
        <title>101 Dothideomycetes genomes: a test case for predicting lifestyles and emergence of pathogens.</title>
        <authorList>
            <person name="Haridas S."/>
            <person name="Albert R."/>
            <person name="Binder M."/>
            <person name="Bloem J."/>
            <person name="Labutti K."/>
            <person name="Salamov A."/>
            <person name="Andreopoulos B."/>
            <person name="Baker S."/>
            <person name="Barry K."/>
            <person name="Bills G."/>
            <person name="Bluhm B."/>
            <person name="Cannon C."/>
            <person name="Castanera R."/>
            <person name="Culley D."/>
            <person name="Daum C."/>
            <person name="Ezra D."/>
            <person name="Gonzalez J."/>
            <person name="Henrissat B."/>
            <person name="Kuo A."/>
            <person name="Liang C."/>
            <person name="Lipzen A."/>
            <person name="Lutzoni F."/>
            <person name="Magnuson J."/>
            <person name="Mondo S."/>
            <person name="Nolan M."/>
            <person name="Ohm R."/>
            <person name="Pangilinan J."/>
            <person name="Park H.-J."/>
            <person name="Ramirez L."/>
            <person name="Alfaro M."/>
            <person name="Sun H."/>
            <person name="Tritt A."/>
            <person name="Yoshinaga Y."/>
            <person name="Zwiers L.-H."/>
            <person name="Turgeon B."/>
            <person name="Goodwin S."/>
            <person name="Spatafora J."/>
            <person name="Crous P."/>
            <person name="Grigoriev I."/>
        </authorList>
    </citation>
    <scope>NUCLEOTIDE SEQUENCE</scope>
    <source>
        <strain evidence="2">CBS 101060</strain>
    </source>
</reference>
<gene>
    <name evidence="2" type="ORF">M501DRAFT_1000386</name>
</gene>
<comment type="caution">
    <text evidence="2">The sequence shown here is derived from an EMBL/GenBank/DDBJ whole genome shotgun (WGS) entry which is preliminary data.</text>
</comment>
<keyword evidence="1" id="KW-1133">Transmembrane helix</keyword>
<organism evidence="2 3">
    <name type="scientific">Patellaria atrata CBS 101060</name>
    <dbReference type="NCBI Taxonomy" id="1346257"/>
    <lineage>
        <taxon>Eukaryota</taxon>
        <taxon>Fungi</taxon>
        <taxon>Dikarya</taxon>
        <taxon>Ascomycota</taxon>
        <taxon>Pezizomycotina</taxon>
        <taxon>Dothideomycetes</taxon>
        <taxon>Dothideomycetes incertae sedis</taxon>
        <taxon>Patellariales</taxon>
        <taxon>Patellariaceae</taxon>
        <taxon>Patellaria</taxon>
    </lineage>
</organism>
<protein>
    <submittedName>
        <fullName evidence="2">Uncharacterized protein</fullName>
    </submittedName>
</protein>
<name>A0A9P4SEC3_9PEZI</name>
<dbReference type="EMBL" id="MU006091">
    <property type="protein sequence ID" value="KAF2841221.1"/>
    <property type="molecule type" value="Genomic_DNA"/>
</dbReference>
<keyword evidence="1" id="KW-0472">Membrane</keyword>
<proteinExistence type="predicted"/>
<dbReference type="AlphaFoldDB" id="A0A9P4SEC3"/>
<feature type="transmembrane region" description="Helical" evidence="1">
    <location>
        <begin position="12"/>
        <end position="31"/>
    </location>
</feature>
<evidence type="ECO:0000313" key="3">
    <source>
        <dbReference type="Proteomes" id="UP000799429"/>
    </source>
</evidence>
<dbReference type="Proteomes" id="UP000799429">
    <property type="component" value="Unassembled WGS sequence"/>
</dbReference>
<sequence length="82" mass="9211">MPLSTKHLTPQMYFHPFSIVVFWLTCTLHAVTPQLSVLQYNTRIFPPLAVIPYGSECQRTKSDLCSSRYGSSIALGAYVVKC</sequence>
<evidence type="ECO:0000313" key="2">
    <source>
        <dbReference type="EMBL" id="KAF2841221.1"/>
    </source>
</evidence>
<accession>A0A9P4SEC3</accession>
<keyword evidence="1" id="KW-0812">Transmembrane</keyword>